<evidence type="ECO:0000256" key="1">
    <source>
        <dbReference type="SAM" id="MobiDB-lite"/>
    </source>
</evidence>
<protein>
    <recommendedName>
        <fullName evidence="3">Replication protein</fullName>
    </recommendedName>
</protein>
<name>A0A8S5U856_9CAUD</name>
<evidence type="ECO:0008006" key="3">
    <source>
        <dbReference type="Google" id="ProtNLM"/>
    </source>
</evidence>
<evidence type="ECO:0000313" key="2">
    <source>
        <dbReference type="EMBL" id="DAF90629.1"/>
    </source>
</evidence>
<dbReference type="EMBL" id="BK016032">
    <property type="protein sequence ID" value="DAF90629.1"/>
    <property type="molecule type" value="Genomic_DNA"/>
</dbReference>
<reference evidence="2" key="1">
    <citation type="journal article" date="2021" name="Proc. Natl. Acad. Sci. U.S.A.">
        <title>A Catalog of Tens of Thousands of Viruses from Human Metagenomes Reveals Hidden Associations with Chronic Diseases.</title>
        <authorList>
            <person name="Tisza M.J."/>
            <person name="Buck C.B."/>
        </authorList>
    </citation>
    <scope>NUCLEOTIDE SEQUENCE</scope>
    <source>
        <strain evidence="2">CtGDt6</strain>
    </source>
</reference>
<organism evidence="2">
    <name type="scientific">Siphoviridae sp. ctGDt6</name>
    <dbReference type="NCBI Taxonomy" id="2825408"/>
    <lineage>
        <taxon>Viruses</taxon>
        <taxon>Duplodnaviria</taxon>
        <taxon>Heunggongvirae</taxon>
        <taxon>Uroviricota</taxon>
        <taxon>Caudoviricetes</taxon>
    </lineage>
</organism>
<feature type="region of interest" description="Disordered" evidence="1">
    <location>
        <begin position="125"/>
        <end position="156"/>
    </location>
</feature>
<feature type="compositionally biased region" description="Basic and acidic residues" evidence="1">
    <location>
        <begin position="125"/>
        <end position="152"/>
    </location>
</feature>
<proteinExistence type="predicted"/>
<sequence>MNFNELFVDKSKTLIINTDLALVLGDLNEAIVLNQLNYWLGINKKAGKNFIDDRYWVYNSYSDWKAKDFPYWSEKTIQRTFTRLENKGVVLSANYNKLAIDKTKWYTIDTEKLQELVDKFNSDEDKMTNRQDNMTDRQDKMTCREGQNDRPLPEINTENIDRDYTTEIKYALSESKDSSRGDIYAFSAEKGGSKSDVIKNLAVEFADCEPSDWRIEELKHIIDYFLEQYSKTQNMSHIRITEQALTKIVINYFEPVGNYMSDNSAYGFDDYYKELIDYYLQTKYKINGKEVTKSLQHFMSGMIRENLAQKYLK</sequence>
<accession>A0A8S5U856</accession>